<dbReference type="GO" id="GO:0003677">
    <property type="term" value="F:DNA binding"/>
    <property type="evidence" value="ECO:0007669"/>
    <property type="project" value="UniProtKB-KW"/>
</dbReference>
<dbReference type="Proteomes" id="UP000650466">
    <property type="component" value="Unassembled WGS sequence"/>
</dbReference>
<evidence type="ECO:0000313" key="5">
    <source>
        <dbReference type="EMBL" id="MBD0379511.1"/>
    </source>
</evidence>
<keyword evidence="3" id="KW-0804">Transcription</keyword>
<dbReference type="SMART" id="SM00421">
    <property type="entry name" value="HTH_LUXR"/>
    <property type="match status" value="1"/>
</dbReference>
<dbReference type="InterPro" id="IPR000792">
    <property type="entry name" value="Tscrpt_reg_LuxR_C"/>
</dbReference>
<name>A0A926QHG2_9BACL</name>
<dbReference type="GO" id="GO:0006355">
    <property type="term" value="P:regulation of DNA-templated transcription"/>
    <property type="evidence" value="ECO:0007669"/>
    <property type="project" value="InterPro"/>
</dbReference>
<dbReference type="PROSITE" id="PS00622">
    <property type="entry name" value="HTH_LUXR_1"/>
    <property type="match status" value="1"/>
</dbReference>
<accession>A0A926QHG2</accession>
<evidence type="ECO:0000256" key="1">
    <source>
        <dbReference type="ARBA" id="ARBA00023015"/>
    </source>
</evidence>
<dbReference type="PRINTS" id="PR00038">
    <property type="entry name" value="HTHLUXR"/>
</dbReference>
<sequence>MREAAGITFINHMLSPGFCIAAPPANPMFEDIHLRLGCETAKEGIHFDYDGTTPTPLYVIDTRGNKLKHFLNKMIASFGLLEEDKHEDEGLIALSDREKEVVELLVKGYTNLEIAGSLYISEITVKKHLSNIFRKLDVKNRTQLINKYIKITK</sequence>
<feature type="domain" description="HTH luxR-type" evidence="4">
    <location>
        <begin position="87"/>
        <end position="152"/>
    </location>
</feature>
<evidence type="ECO:0000259" key="4">
    <source>
        <dbReference type="PROSITE" id="PS50043"/>
    </source>
</evidence>
<dbReference type="InterPro" id="IPR036388">
    <property type="entry name" value="WH-like_DNA-bd_sf"/>
</dbReference>
<dbReference type="AlphaFoldDB" id="A0A926QHG2"/>
<dbReference type="Pfam" id="PF00196">
    <property type="entry name" value="GerE"/>
    <property type="match status" value="1"/>
</dbReference>
<dbReference type="SUPFAM" id="SSF46894">
    <property type="entry name" value="C-terminal effector domain of the bipartite response regulators"/>
    <property type="match status" value="1"/>
</dbReference>
<evidence type="ECO:0000256" key="3">
    <source>
        <dbReference type="ARBA" id="ARBA00023163"/>
    </source>
</evidence>
<dbReference type="Gene3D" id="1.10.10.10">
    <property type="entry name" value="Winged helix-like DNA-binding domain superfamily/Winged helix DNA-binding domain"/>
    <property type="match status" value="1"/>
</dbReference>
<dbReference type="PANTHER" id="PTHR44688">
    <property type="entry name" value="DNA-BINDING TRANSCRIPTIONAL ACTIVATOR DEVR_DOSR"/>
    <property type="match status" value="1"/>
</dbReference>
<evidence type="ECO:0000256" key="2">
    <source>
        <dbReference type="ARBA" id="ARBA00023125"/>
    </source>
</evidence>
<dbReference type="EMBL" id="JACVVD010000002">
    <property type="protein sequence ID" value="MBD0379511.1"/>
    <property type="molecule type" value="Genomic_DNA"/>
</dbReference>
<keyword evidence="1" id="KW-0805">Transcription regulation</keyword>
<reference evidence="5" key="1">
    <citation type="submission" date="2020-09" db="EMBL/GenBank/DDBJ databases">
        <title>Draft Genome Sequence of Paenibacillus sp. WST5.</title>
        <authorList>
            <person name="Bao Z."/>
        </authorList>
    </citation>
    <scope>NUCLEOTIDE SEQUENCE</scope>
    <source>
        <strain evidence="5">WST5</strain>
    </source>
</reference>
<organism evidence="5 6">
    <name type="scientific">Paenibacillus sedimenti</name>
    <dbReference type="NCBI Taxonomy" id="2770274"/>
    <lineage>
        <taxon>Bacteria</taxon>
        <taxon>Bacillati</taxon>
        <taxon>Bacillota</taxon>
        <taxon>Bacilli</taxon>
        <taxon>Bacillales</taxon>
        <taxon>Paenibacillaceae</taxon>
        <taxon>Paenibacillus</taxon>
    </lineage>
</organism>
<gene>
    <name evidence="5" type="ORF">ICC18_05240</name>
</gene>
<protein>
    <submittedName>
        <fullName evidence="5">Helix-turn-helix transcriptional regulator</fullName>
    </submittedName>
</protein>
<dbReference type="CDD" id="cd06170">
    <property type="entry name" value="LuxR_C_like"/>
    <property type="match status" value="1"/>
</dbReference>
<evidence type="ECO:0000313" key="6">
    <source>
        <dbReference type="Proteomes" id="UP000650466"/>
    </source>
</evidence>
<keyword evidence="6" id="KW-1185">Reference proteome</keyword>
<keyword evidence="2" id="KW-0238">DNA-binding</keyword>
<dbReference type="InterPro" id="IPR016032">
    <property type="entry name" value="Sig_transdc_resp-reg_C-effctor"/>
</dbReference>
<dbReference type="PANTHER" id="PTHR44688:SF16">
    <property type="entry name" value="DNA-BINDING TRANSCRIPTIONAL ACTIVATOR DEVR_DOSR"/>
    <property type="match status" value="1"/>
</dbReference>
<proteinExistence type="predicted"/>
<dbReference type="PROSITE" id="PS50043">
    <property type="entry name" value="HTH_LUXR_2"/>
    <property type="match status" value="1"/>
</dbReference>
<comment type="caution">
    <text evidence="5">The sequence shown here is derived from an EMBL/GenBank/DDBJ whole genome shotgun (WGS) entry which is preliminary data.</text>
</comment>